<gene>
    <name evidence="3" type="ORF">QOZ93_001777</name>
</gene>
<sequence>MGYKKSNIIIMSLGILSIIYFIGLQFFGPMAFSKFWIMLGAILIIVAIAREKNNRRVCERFKGFKKLFYAVISIFMTFFTLLEGIIIYNGIVNDAKKKNDYLLVLGAGIVGRKISTSLEYRLDTALNYLKSNSDVKVIVSGGQGPYEEITEAQAMKEFLVTRGISEERIIKEDKSRNTYENFKFTREKLSSIGDREKNKILIVTNNFHMFRAKMLGKRNKFEVYGLPAPSYPYLIPNFYVREFFGVIKSYLFDK</sequence>
<proteinExistence type="predicted"/>
<dbReference type="PANTHER" id="PTHR30336">
    <property type="entry name" value="INNER MEMBRANE PROTEIN, PROBABLE PERMEASE"/>
    <property type="match status" value="1"/>
</dbReference>
<dbReference type="EMBL" id="JAUSWN010000014">
    <property type="protein sequence ID" value="MDQ0480033.1"/>
    <property type="molecule type" value="Genomic_DNA"/>
</dbReference>
<keyword evidence="1" id="KW-0812">Transmembrane</keyword>
<protein>
    <submittedName>
        <fullName evidence="3">Uncharacterized SAM-binding protein YcdF (DUF218 family)</fullName>
    </submittedName>
</protein>
<feature type="transmembrane region" description="Helical" evidence="1">
    <location>
        <begin position="33"/>
        <end position="49"/>
    </location>
</feature>
<comment type="caution">
    <text evidence="3">The sequence shown here is derived from an EMBL/GenBank/DDBJ whole genome shotgun (WGS) entry which is preliminary data.</text>
</comment>
<dbReference type="InterPro" id="IPR003848">
    <property type="entry name" value="DUF218"/>
</dbReference>
<dbReference type="Proteomes" id="UP001224418">
    <property type="component" value="Unassembled WGS sequence"/>
</dbReference>
<dbReference type="RefSeq" id="WP_307355945.1">
    <property type="nucleotide sequence ID" value="NZ_BAAACJ010000019.1"/>
</dbReference>
<dbReference type="Gene3D" id="3.40.50.620">
    <property type="entry name" value="HUPs"/>
    <property type="match status" value="1"/>
</dbReference>
<evidence type="ECO:0000256" key="1">
    <source>
        <dbReference type="SAM" id="Phobius"/>
    </source>
</evidence>
<feature type="transmembrane region" description="Helical" evidence="1">
    <location>
        <begin position="7"/>
        <end position="27"/>
    </location>
</feature>
<dbReference type="InterPro" id="IPR014729">
    <property type="entry name" value="Rossmann-like_a/b/a_fold"/>
</dbReference>
<name>A0ABU0JSF2_HATLI</name>
<feature type="transmembrane region" description="Helical" evidence="1">
    <location>
        <begin position="69"/>
        <end position="91"/>
    </location>
</feature>
<dbReference type="PANTHER" id="PTHR30336:SF4">
    <property type="entry name" value="ENVELOPE BIOGENESIS FACTOR ELYC"/>
    <property type="match status" value="1"/>
</dbReference>
<evidence type="ECO:0000259" key="2">
    <source>
        <dbReference type="Pfam" id="PF02698"/>
    </source>
</evidence>
<dbReference type="Pfam" id="PF02698">
    <property type="entry name" value="DUF218"/>
    <property type="match status" value="1"/>
</dbReference>
<organism evidence="3 4">
    <name type="scientific">Hathewaya limosa</name>
    <name type="common">Clostridium limosum</name>
    <dbReference type="NCBI Taxonomy" id="1536"/>
    <lineage>
        <taxon>Bacteria</taxon>
        <taxon>Bacillati</taxon>
        <taxon>Bacillota</taxon>
        <taxon>Clostridia</taxon>
        <taxon>Eubacteriales</taxon>
        <taxon>Clostridiaceae</taxon>
        <taxon>Hathewaya</taxon>
    </lineage>
</organism>
<keyword evidence="4" id="KW-1185">Reference proteome</keyword>
<feature type="domain" description="DUF218" evidence="2">
    <location>
        <begin position="100"/>
        <end position="233"/>
    </location>
</feature>
<accession>A0ABU0JSF2</accession>
<keyword evidence="1" id="KW-1133">Transmembrane helix</keyword>
<evidence type="ECO:0000313" key="4">
    <source>
        <dbReference type="Proteomes" id="UP001224418"/>
    </source>
</evidence>
<keyword evidence="1" id="KW-0472">Membrane</keyword>
<evidence type="ECO:0000313" key="3">
    <source>
        <dbReference type="EMBL" id="MDQ0480033.1"/>
    </source>
</evidence>
<dbReference type="InterPro" id="IPR051599">
    <property type="entry name" value="Cell_Envelope_Assoc"/>
</dbReference>
<reference evidence="3 4" key="1">
    <citation type="submission" date="2023-07" db="EMBL/GenBank/DDBJ databases">
        <title>Genomic Encyclopedia of Type Strains, Phase IV (KMG-IV): sequencing the most valuable type-strain genomes for metagenomic binning, comparative biology and taxonomic classification.</title>
        <authorList>
            <person name="Goeker M."/>
        </authorList>
    </citation>
    <scope>NUCLEOTIDE SEQUENCE [LARGE SCALE GENOMIC DNA]</scope>
    <source>
        <strain evidence="3 4">DSM 1400</strain>
    </source>
</reference>
<dbReference type="CDD" id="cd06259">
    <property type="entry name" value="YdcF-like"/>
    <property type="match status" value="1"/>
</dbReference>